<evidence type="ECO:0000256" key="1">
    <source>
        <dbReference type="ARBA" id="ARBA00023015"/>
    </source>
</evidence>
<protein>
    <submittedName>
        <fullName evidence="4">AraC family transcriptional regulator</fullName>
    </submittedName>
</protein>
<dbReference type="SUPFAM" id="SSF46689">
    <property type="entry name" value="Homeodomain-like"/>
    <property type="match status" value="2"/>
</dbReference>
<dbReference type="SMART" id="SM00342">
    <property type="entry name" value="HTH_ARAC"/>
    <property type="match status" value="1"/>
</dbReference>
<dbReference type="SUPFAM" id="SSF52317">
    <property type="entry name" value="Class I glutamine amidotransferase-like"/>
    <property type="match status" value="1"/>
</dbReference>
<organism evidence="4 5">
    <name type="scientific">Burkholderia pseudomultivorans</name>
    <dbReference type="NCBI Taxonomy" id="1207504"/>
    <lineage>
        <taxon>Bacteria</taxon>
        <taxon>Pseudomonadati</taxon>
        <taxon>Pseudomonadota</taxon>
        <taxon>Betaproteobacteria</taxon>
        <taxon>Burkholderiales</taxon>
        <taxon>Burkholderiaceae</taxon>
        <taxon>Burkholderia</taxon>
        <taxon>Burkholderia cepacia complex</taxon>
    </lineage>
</organism>
<dbReference type="PANTHER" id="PTHR43130:SF3">
    <property type="entry name" value="HTH-TYPE TRANSCRIPTIONAL REGULATOR RV1931C"/>
    <property type="match status" value="1"/>
</dbReference>
<dbReference type="InterPro" id="IPR052158">
    <property type="entry name" value="INH-QAR"/>
</dbReference>
<keyword evidence="1" id="KW-0805">Transcription regulation</keyword>
<dbReference type="GO" id="GO:0003700">
    <property type="term" value="F:DNA-binding transcription factor activity"/>
    <property type="evidence" value="ECO:0007669"/>
    <property type="project" value="InterPro"/>
</dbReference>
<comment type="caution">
    <text evidence="4">The sequence shown here is derived from an EMBL/GenBank/DDBJ whole genome shotgun (WGS) entry which is preliminary data.</text>
</comment>
<name>A0A132EM00_9BURK</name>
<dbReference type="AlphaFoldDB" id="A0A132EM00"/>
<dbReference type="Gene3D" id="1.10.10.60">
    <property type="entry name" value="Homeodomain-like"/>
    <property type="match status" value="1"/>
</dbReference>
<dbReference type="PROSITE" id="PS01124">
    <property type="entry name" value="HTH_ARAC_FAMILY_2"/>
    <property type="match status" value="1"/>
</dbReference>
<dbReference type="EMBL" id="LPJR01000006">
    <property type="protein sequence ID" value="KWF36162.1"/>
    <property type="molecule type" value="Genomic_DNA"/>
</dbReference>
<evidence type="ECO:0000259" key="3">
    <source>
        <dbReference type="PROSITE" id="PS01124"/>
    </source>
</evidence>
<reference evidence="4 5" key="1">
    <citation type="submission" date="2015-11" db="EMBL/GenBank/DDBJ databases">
        <title>Expanding the genomic diversity of Burkholderia species for the development of highly accurate diagnostics.</title>
        <authorList>
            <person name="Sahl J."/>
            <person name="Keim P."/>
            <person name="Wagner D."/>
        </authorList>
    </citation>
    <scope>NUCLEOTIDE SEQUENCE [LARGE SCALE GENOMIC DNA]</scope>
    <source>
        <strain evidence="4 5">MSMB368WGS</strain>
    </source>
</reference>
<evidence type="ECO:0000313" key="4">
    <source>
        <dbReference type="EMBL" id="KWF36162.1"/>
    </source>
</evidence>
<dbReference type="RefSeq" id="WP_060239831.1">
    <property type="nucleotide sequence ID" value="NZ_LPJR01000006.1"/>
</dbReference>
<evidence type="ECO:0000313" key="5">
    <source>
        <dbReference type="Proteomes" id="UP000062912"/>
    </source>
</evidence>
<gene>
    <name evidence="4" type="ORF">WT56_07730</name>
</gene>
<feature type="domain" description="HTH araC/xylS-type" evidence="3">
    <location>
        <begin position="221"/>
        <end position="319"/>
    </location>
</feature>
<dbReference type="CDD" id="cd03137">
    <property type="entry name" value="GATase1_AraC_1"/>
    <property type="match status" value="1"/>
</dbReference>
<keyword evidence="2" id="KW-0804">Transcription</keyword>
<dbReference type="PANTHER" id="PTHR43130">
    <property type="entry name" value="ARAC-FAMILY TRANSCRIPTIONAL REGULATOR"/>
    <property type="match status" value="1"/>
</dbReference>
<dbReference type="InterPro" id="IPR009057">
    <property type="entry name" value="Homeodomain-like_sf"/>
</dbReference>
<dbReference type="OrthoDB" id="9177852at2"/>
<dbReference type="InterPro" id="IPR002818">
    <property type="entry name" value="DJ-1/PfpI"/>
</dbReference>
<dbReference type="Proteomes" id="UP000062912">
    <property type="component" value="Unassembled WGS sequence"/>
</dbReference>
<sequence>MLITVDIVIYPGFKALEAIGPLSVFSYANVHLERRGLDAGYDVRLAAPQSGDVRSDTGVSLHASKALNPLAVPHTALIVGARQIEQAVDATPQIVDWVKAASPRMQRTAALCTGAFFVAAAGLLDGKRATTHWASARSLQERYPAVRVDPDSIFIREGALWTSAGVTAGIDLALALVEEDFGAAVSLDVARDLVVYLKRPGGQSQFSAHLASQTTSHPGIRDLQDWLLANLATRVGAAEMAARLSMSVRNFNRCFQRETGMTPSAFIERARVEAARRMLEEGDLPAKTIAADTGFGQYEAMRKAFQKLLGITPVAYRERFGPAQRPASAHDGSADAA</sequence>
<dbReference type="InterPro" id="IPR029062">
    <property type="entry name" value="Class_I_gatase-like"/>
</dbReference>
<accession>A0A132EM00</accession>
<dbReference type="Pfam" id="PF01965">
    <property type="entry name" value="DJ-1_PfpI"/>
    <property type="match status" value="1"/>
</dbReference>
<dbReference type="GO" id="GO:0043565">
    <property type="term" value="F:sequence-specific DNA binding"/>
    <property type="evidence" value="ECO:0007669"/>
    <property type="project" value="InterPro"/>
</dbReference>
<dbReference type="Pfam" id="PF12833">
    <property type="entry name" value="HTH_18"/>
    <property type="match status" value="1"/>
</dbReference>
<evidence type="ECO:0000256" key="2">
    <source>
        <dbReference type="ARBA" id="ARBA00023163"/>
    </source>
</evidence>
<proteinExistence type="predicted"/>
<dbReference type="InterPro" id="IPR018060">
    <property type="entry name" value="HTH_AraC"/>
</dbReference>
<dbReference type="Gene3D" id="3.40.50.880">
    <property type="match status" value="1"/>
</dbReference>